<dbReference type="Gene3D" id="3.40.50.1820">
    <property type="entry name" value="alpha/beta hydrolase"/>
    <property type="match status" value="1"/>
</dbReference>
<keyword evidence="2" id="KW-0325">Glycoprotein</keyword>
<evidence type="ECO:0000256" key="1">
    <source>
        <dbReference type="ARBA" id="ARBA00005964"/>
    </source>
</evidence>
<evidence type="ECO:0000256" key="2">
    <source>
        <dbReference type="ARBA" id="ARBA00023180"/>
    </source>
</evidence>
<feature type="region of interest" description="Disordered" evidence="3">
    <location>
        <begin position="398"/>
        <end position="439"/>
    </location>
</feature>
<dbReference type="EMBL" id="GEDC01023978">
    <property type="protein sequence ID" value="JAS13320.1"/>
    <property type="molecule type" value="Transcribed_RNA"/>
</dbReference>
<name>A0A1B6CIS6_9HEMI</name>
<evidence type="ECO:0000259" key="5">
    <source>
        <dbReference type="Pfam" id="PF00135"/>
    </source>
</evidence>
<comment type="similarity">
    <text evidence="1">Belongs to the type-B carboxylesterase/lipase family.</text>
</comment>
<feature type="region of interest" description="Disordered" evidence="3">
    <location>
        <begin position="292"/>
        <end position="317"/>
    </location>
</feature>
<feature type="compositionally biased region" description="Pro residues" evidence="3">
    <location>
        <begin position="499"/>
        <end position="510"/>
    </location>
</feature>
<proteinExistence type="inferred from homology"/>
<feature type="compositionally biased region" description="Low complexity" evidence="3">
    <location>
        <begin position="403"/>
        <end position="426"/>
    </location>
</feature>
<dbReference type="SUPFAM" id="SSF53474">
    <property type="entry name" value="alpha/beta-Hydrolases"/>
    <property type="match status" value="1"/>
</dbReference>
<feature type="compositionally biased region" description="Low complexity" evidence="3">
    <location>
        <begin position="293"/>
        <end position="312"/>
    </location>
</feature>
<dbReference type="AlphaFoldDB" id="A0A1B6CIS6"/>
<evidence type="ECO:0000313" key="6">
    <source>
        <dbReference type="EMBL" id="JAS13320.1"/>
    </source>
</evidence>
<accession>A0A1B6CIS6</accession>
<keyword evidence="4" id="KW-0812">Transmembrane</keyword>
<keyword evidence="4" id="KW-1133">Transmembrane helix</keyword>
<feature type="transmembrane region" description="Helical" evidence="4">
    <location>
        <begin position="360"/>
        <end position="390"/>
    </location>
</feature>
<evidence type="ECO:0000256" key="4">
    <source>
        <dbReference type="SAM" id="Phobius"/>
    </source>
</evidence>
<feature type="domain" description="Carboxylesterase type B" evidence="5">
    <location>
        <begin position="35"/>
        <end position="261"/>
    </location>
</feature>
<organism evidence="6">
    <name type="scientific">Clastoptera arizonana</name>
    <name type="common">Arizona spittle bug</name>
    <dbReference type="NCBI Taxonomy" id="38151"/>
    <lineage>
        <taxon>Eukaryota</taxon>
        <taxon>Metazoa</taxon>
        <taxon>Ecdysozoa</taxon>
        <taxon>Arthropoda</taxon>
        <taxon>Hexapoda</taxon>
        <taxon>Insecta</taxon>
        <taxon>Pterygota</taxon>
        <taxon>Neoptera</taxon>
        <taxon>Paraneoptera</taxon>
        <taxon>Hemiptera</taxon>
        <taxon>Auchenorrhyncha</taxon>
        <taxon>Cercopoidea</taxon>
        <taxon>Clastopteridae</taxon>
        <taxon>Clastoptera</taxon>
    </lineage>
</organism>
<sequence>GPGRPLSPTPHDSHASGFGNLNNPVARKAMVVKMSRYDLLLGVVKAEAFFSFNGDDVQYGIEADRRTRILRTFVKNTYRYHLSEILATIVNEYTDWERPVQHPINIRDETLEALSDAQVVAPVVHTADLHSSARRNSYLYVFDYQSRYGDYQQRQGCVHGEELSYVFGAPLVGGLMHFLKNYTKSEMLLSEATMIYWSNFARTGNPNEPQETEPVHGIRQEKNRFKNIEWQPYETVHKKYLSLDTKPKLKNHYRAHRLSFWLNLVPDLHRPGGEEVPKSHHQLDIEEHYHQFPATSTSKKPSSSTPPITSAPNGVLPSPTYDTNSTLVMFPPPVVVVAPSSSDRGSISEENSLSSQDDGFAAYSTALSVTIAIGCSLLILNVLIFAGVYYQRDKTRHHHSHEGSAGSVNSNSSSNGTRTTSLNTSTLKKRAENGGPMTSICVTGGATELLQIMETRTPNNVQSILKTPTSDTTLLVLQPPHPGHRATSPEFINTGGTLPRPPPPPKTPKPPDLKTCSIPPESQPLLPTHGTIQLISTHPGAGGTLSRKSQGKQMDELRV</sequence>
<reference evidence="6" key="1">
    <citation type="submission" date="2015-12" db="EMBL/GenBank/DDBJ databases">
        <title>De novo transcriptome assembly of four potential Pierce s Disease insect vectors from Arizona vineyards.</title>
        <authorList>
            <person name="Tassone E.E."/>
        </authorList>
    </citation>
    <scope>NUCLEOTIDE SEQUENCE</scope>
</reference>
<feature type="region of interest" description="Disordered" evidence="3">
    <location>
        <begin position="1"/>
        <end position="20"/>
    </location>
</feature>
<protein>
    <recommendedName>
        <fullName evidence="5">Carboxylesterase type B domain-containing protein</fullName>
    </recommendedName>
</protein>
<keyword evidence="4" id="KW-0472">Membrane</keyword>
<dbReference type="InterPro" id="IPR002018">
    <property type="entry name" value="CarbesteraseB"/>
</dbReference>
<dbReference type="Pfam" id="PF00135">
    <property type="entry name" value="COesterase"/>
    <property type="match status" value="1"/>
</dbReference>
<dbReference type="InterPro" id="IPR051093">
    <property type="entry name" value="Neuroligin/BSAL"/>
</dbReference>
<dbReference type="InterPro" id="IPR029058">
    <property type="entry name" value="AB_hydrolase_fold"/>
</dbReference>
<evidence type="ECO:0000256" key="3">
    <source>
        <dbReference type="SAM" id="MobiDB-lite"/>
    </source>
</evidence>
<gene>
    <name evidence="6" type="ORF">g.6021</name>
</gene>
<feature type="non-terminal residue" evidence="6">
    <location>
        <position position="1"/>
    </location>
</feature>
<dbReference type="PANTHER" id="PTHR43903">
    <property type="entry name" value="NEUROLIGIN"/>
    <property type="match status" value="1"/>
</dbReference>
<feature type="region of interest" description="Disordered" evidence="3">
    <location>
        <begin position="477"/>
        <end position="559"/>
    </location>
</feature>